<accession>A0AAV5VS51</accession>
<feature type="transmembrane region" description="Helical" evidence="1">
    <location>
        <begin position="66"/>
        <end position="87"/>
    </location>
</feature>
<dbReference type="EMBL" id="BTSY01000004">
    <property type="protein sequence ID" value="GMT21411.1"/>
    <property type="molecule type" value="Genomic_DNA"/>
</dbReference>
<dbReference type="AlphaFoldDB" id="A0AAV5VS51"/>
<feature type="non-terminal residue" evidence="2">
    <location>
        <position position="105"/>
    </location>
</feature>
<dbReference type="Proteomes" id="UP001432322">
    <property type="component" value="Unassembled WGS sequence"/>
</dbReference>
<evidence type="ECO:0000313" key="3">
    <source>
        <dbReference type="Proteomes" id="UP001432322"/>
    </source>
</evidence>
<proteinExistence type="predicted"/>
<evidence type="ECO:0000313" key="2">
    <source>
        <dbReference type="EMBL" id="GMT21411.1"/>
    </source>
</evidence>
<evidence type="ECO:0008006" key="4">
    <source>
        <dbReference type="Google" id="ProtNLM"/>
    </source>
</evidence>
<evidence type="ECO:0000256" key="1">
    <source>
        <dbReference type="SAM" id="Phobius"/>
    </source>
</evidence>
<comment type="caution">
    <text evidence="2">The sequence shown here is derived from an EMBL/GenBank/DDBJ whole genome shotgun (WGS) entry which is preliminary data.</text>
</comment>
<feature type="transmembrane region" description="Helical" evidence="1">
    <location>
        <begin position="29"/>
        <end position="54"/>
    </location>
</feature>
<keyword evidence="1" id="KW-0472">Membrane</keyword>
<gene>
    <name evidence="2" type="ORF">PFISCL1PPCAC_12708</name>
</gene>
<keyword evidence="3" id="KW-1185">Reference proteome</keyword>
<keyword evidence="1" id="KW-1133">Transmembrane helix</keyword>
<feature type="non-terminal residue" evidence="2">
    <location>
        <position position="1"/>
    </location>
</feature>
<keyword evidence="1" id="KW-0812">Transmembrane</keyword>
<sequence length="105" mass="12184">VLLIVKMVSNKRRRTWTNLSQRFQVRENVLLSTTMLPLMILCFLFQMAITPFLFLHKLGPEQHRDLFLAIFLVGTALFPFAFGVFLLRSEAMRKALEIANIVAMK</sequence>
<reference evidence="2" key="1">
    <citation type="submission" date="2023-10" db="EMBL/GenBank/DDBJ databases">
        <title>Genome assembly of Pristionchus species.</title>
        <authorList>
            <person name="Yoshida K."/>
            <person name="Sommer R.J."/>
        </authorList>
    </citation>
    <scope>NUCLEOTIDE SEQUENCE</scope>
    <source>
        <strain evidence="2">RS5133</strain>
    </source>
</reference>
<protein>
    <recommendedName>
        <fullName evidence="4">G protein-coupled receptor</fullName>
    </recommendedName>
</protein>
<organism evidence="2 3">
    <name type="scientific">Pristionchus fissidentatus</name>
    <dbReference type="NCBI Taxonomy" id="1538716"/>
    <lineage>
        <taxon>Eukaryota</taxon>
        <taxon>Metazoa</taxon>
        <taxon>Ecdysozoa</taxon>
        <taxon>Nematoda</taxon>
        <taxon>Chromadorea</taxon>
        <taxon>Rhabditida</taxon>
        <taxon>Rhabditina</taxon>
        <taxon>Diplogasteromorpha</taxon>
        <taxon>Diplogasteroidea</taxon>
        <taxon>Neodiplogasteridae</taxon>
        <taxon>Pristionchus</taxon>
    </lineage>
</organism>
<name>A0AAV5VS51_9BILA</name>